<dbReference type="Proteomes" id="UP000295083">
    <property type="component" value="Unassembled WGS sequence"/>
</dbReference>
<protein>
    <submittedName>
        <fullName evidence="2">Uncharacterized protein</fullName>
    </submittedName>
</protein>
<proteinExistence type="predicted"/>
<organism evidence="2 3">
    <name type="scientific">Colletotrichum spinosum</name>
    <dbReference type="NCBI Taxonomy" id="1347390"/>
    <lineage>
        <taxon>Eukaryota</taxon>
        <taxon>Fungi</taxon>
        <taxon>Dikarya</taxon>
        <taxon>Ascomycota</taxon>
        <taxon>Pezizomycotina</taxon>
        <taxon>Sordariomycetes</taxon>
        <taxon>Hypocreomycetidae</taxon>
        <taxon>Glomerellales</taxon>
        <taxon>Glomerellaceae</taxon>
        <taxon>Colletotrichum</taxon>
        <taxon>Colletotrichum orbiculare species complex</taxon>
    </lineage>
</organism>
<evidence type="ECO:0000256" key="1">
    <source>
        <dbReference type="SAM" id="MobiDB-lite"/>
    </source>
</evidence>
<evidence type="ECO:0000313" key="3">
    <source>
        <dbReference type="Proteomes" id="UP000295083"/>
    </source>
</evidence>
<feature type="region of interest" description="Disordered" evidence="1">
    <location>
        <begin position="1"/>
        <end position="21"/>
    </location>
</feature>
<name>A0A4R8Q5K1_9PEZI</name>
<evidence type="ECO:0000313" key="2">
    <source>
        <dbReference type="EMBL" id="TDZ33672.1"/>
    </source>
</evidence>
<accession>A0A4R8Q5K1</accession>
<sequence length="121" mass="12951">MALGKGSAAAARLAPSPLTPLGRRVPVYALAVPPYPERLHRGRKLQQKELQPYKSTHGYCLGLWVYTRHATAGKPRRVSLSGDAGTDANPEWAQQGPRAEVPMLVGLAALTSQLRNKAGSA</sequence>
<comment type="caution">
    <text evidence="2">The sequence shown here is derived from an EMBL/GenBank/DDBJ whole genome shotgun (WGS) entry which is preliminary data.</text>
</comment>
<feature type="compositionally biased region" description="Low complexity" evidence="1">
    <location>
        <begin position="1"/>
        <end position="16"/>
    </location>
</feature>
<feature type="region of interest" description="Disordered" evidence="1">
    <location>
        <begin position="76"/>
        <end position="95"/>
    </location>
</feature>
<dbReference type="AlphaFoldDB" id="A0A4R8Q5K1"/>
<gene>
    <name evidence="2" type="ORF">C8035_v010673</name>
</gene>
<dbReference type="EMBL" id="QAPG01000061">
    <property type="protein sequence ID" value="TDZ33672.1"/>
    <property type="molecule type" value="Genomic_DNA"/>
</dbReference>
<reference evidence="2 3" key="1">
    <citation type="submission" date="2018-11" db="EMBL/GenBank/DDBJ databases">
        <title>Genome sequence and assembly of Colletotrichum spinosum.</title>
        <authorList>
            <person name="Gan P."/>
            <person name="Shirasu K."/>
        </authorList>
    </citation>
    <scope>NUCLEOTIDE SEQUENCE [LARGE SCALE GENOMIC DNA]</scope>
    <source>
        <strain evidence="2 3">CBS 515.97</strain>
    </source>
</reference>
<keyword evidence="3" id="KW-1185">Reference proteome</keyword>